<protein>
    <submittedName>
        <fullName evidence="2">Uncharacterized protein</fullName>
    </submittedName>
</protein>
<reference evidence="2" key="2">
    <citation type="submission" date="2021-04" db="EMBL/GenBank/DDBJ databases">
        <authorList>
            <person name="Podell S."/>
        </authorList>
    </citation>
    <scope>NUCLEOTIDE SEQUENCE</scope>
    <source>
        <strain evidence="2">Hildebrandi</strain>
    </source>
</reference>
<reference evidence="2" key="1">
    <citation type="journal article" date="2021" name="Sci. Rep.">
        <title>Diploid genomic architecture of Nitzschia inconspicua, an elite biomass production diatom.</title>
        <authorList>
            <person name="Oliver A."/>
            <person name="Podell S."/>
            <person name="Pinowska A."/>
            <person name="Traller J.C."/>
            <person name="Smith S.R."/>
            <person name="McClure R."/>
            <person name="Beliaev A."/>
            <person name="Bohutskyi P."/>
            <person name="Hill E.A."/>
            <person name="Rabines A."/>
            <person name="Zheng H."/>
            <person name="Allen L.Z."/>
            <person name="Kuo A."/>
            <person name="Grigoriev I.V."/>
            <person name="Allen A.E."/>
            <person name="Hazlebeck D."/>
            <person name="Allen E.E."/>
        </authorList>
    </citation>
    <scope>NUCLEOTIDE SEQUENCE</scope>
    <source>
        <strain evidence="2">Hildebrandi</strain>
    </source>
</reference>
<gene>
    <name evidence="2" type="ORF">IV203_012840</name>
</gene>
<accession>A0A9K3M4U8</accession>
<dbReference type="EMBL" id="JAGRRH010000001">
    <property type="protein sequence ID" value="KAG7373745.1"/>
    <property type="molecule type" value="Genomic_DNA"/>
</dbReference>
<evidence type="ECO:0000313" key="2">
    <source>
        <dbReference type="EMBL" id="KAG7373745.1"/>
    </source>
</evidence>
<proteinExistence type="predicted"/>
<dbReference type="AlphaFoldDB" id="A0A9K3M4U8"/>
<evidence type="ECO:0000256" key="1">
    <source>
        <dbReference type="SAM" id="MobiDB-lite"/>
    </source>
</evidence>
<evidence type="ECO:0000313" key="3">
    <source>
        <dbReference type="Proteomes" id="UP000693970"/>
    </source>
</evidence>
<name>A0A9K3M4U8_9STRA</name>
<feature type="compositionally biased region" description="Basic and acidic residues" evidence="1">
    <location>
        <begin position="26"/>
        <end position="36"/>
    </location>
</feature>
<comment type="caution">
    <text evidence="2">The sequence shown here is derived from an EMBL/GenBank/DDBJ whole genome shotgun (WGS) entry which is preliminary data.</text>
</comment>
<organism evidence="2 3">
    <name type="scientific">Nitzschia inconspicua</name>
    <dbReference type="NCBI Taxonomy" id="303405"/>
    <lineage>
        <taxon>Eukaryota</taxon>
        <taxon>Sar</taxon>
        <taxon>Stramenopiles</taxon>
        <taxon>Ochrophyta</taxon>
        <taxon>Bacillariophyta</taxon>
        <taxon>Bacillariophyceae</taxon>
        <taxon>Bacillariophycidae</taxon>
        <taxon>Bacillariales</taxon>
        <taxon>Bacillariaceae</taxon>
        <taxon>Nitzschia</taxon>
    </lineage>
</organism>
<feature type="region of interest" description="Disordered" evidence="1">
    <location>
        <begin position="24"/>
        <end position="54"/>
    </location>
</feature>
<dbReference type="Proteomes" id="UP000693970">
    <property type="component" value="Unassembled WGS sequence"/>
</dbReference>
<keyword evidence="3" id="KW-1185">Reference proteome</keyword>
<feature type="compositionally biased region" description="Basic residues" evidence="1">
    <location>
        <begin position="37"/>
        <end position="46"/>
    </location>
</feature>
<sequence length="94" mass="11270">MITNSLLQAIFRLNRRRVQDENQCPDIDHTIDDTKKLQSRRSRKNKEHYPDALHSKTIMYGDPQFEAKRNFKGHQNQGYFSKDTMVADDRMYQH</sequence>